<name>A0A843TYT2_COLES</name>
<feature type="compositionally biased region" description="Polar residues" evidence="5">
    <location>
        <begin position="75"/>
        <end position="90"/>
    </location>
</feature>
<gene>
    <name evidence="7" type="ORF">Taro_007640</name>
</gene>
<dbReference type="AlphaFoldDB" id="A0A843TYT2"/>
<dbReference type="Gene3D" id="1.10.10.60">
    <property type="entry name" value="Homeodomain-like"/>
    <property type="match status" value="1"/>
</dbReference>
<evidence type="ECO:0000256" key="1">
    <source>
        <dbReference type="ARBA" id="ARBA00023015"/>
    </source>
</evidence>
<dbReference type="SUPFAM" id="SSF46689">
    <property type="entry name" value="Homeodomain-like"/>
    <property type="match status" value="1"/>
</dbReference>
<dbReference type="PROSITE" id="PS51294">
    <property type="entry name" value="HTH_MYB"/>
    <property type="match status" value="1"/>
</dbReference>
<dbReference type="InterPro" id="IPR001005">
    <property type="entry name" value="SANT/Myb"/>
</dbReference>
<evidence type="ECO:0000259" key="6">
    <source>
        <dbReference type="PROSITE" id="PS51294"/>
    </source>
</evidence>
<evidence type="ECO:0000256" key="5">
    <source>
        <dbReference type="SAM" id="MobiDB-lite"/>
    </source>
</evidence>
<keyword evidence="1" id="KW-0805">Transcription regulation</keyword>
<organism evidence="7 8">
    <name type="scientific">Colocasia esculenta</name>
    <name type="common">Wild taro</name>
    <name type="synonym">Arum esculentum</name>
    <dbReference type="NCBI Taxonomy" id="4460"/>
    <lineage>
        <taxon>Eukaryota</taxon>
        <taxon>Viridiplantae</taxon>
        <taxon>Streptophyta</taxon>
        <taxon>Embryophyta</taxon>
        <taxon>Tracheophyta</taxon>
        <taxon>Spermatophyta</taxon>
        <taxon>Magnoliopsida</taxon>
        <taxon>Liliopsida</taxon>
        <taxon>Araceae</taxon>
        <taxon>Aroideae</taxon>
        <taxon>Colocasieae</taxon>
        <taxon>Colocasia</taxon>
    </lineage>
</organism>
<dbReference type="FunFam" id="1.10.10.60:FF:000002">
    <property type="entry name" value="Myb family transcription factor"/>
    <property type="match status" value="1"/>
</dbReference>
<evidence type="ECO:0000256" key="2">
    <source>
        <dbReference type="ARBA" id="ARBA00023125"/>
    </source>
</evidence>
<keyword evidence="8" id="KW-1185">Reference proteome</keyword>
<accession>A0A843TYT2</accession>
<evidence type="ECO:0000256" key="4">
    <source>
        <dbReference type="ARBA" id="ARBA00023242"/>
    </source>
</evidence>
<evidence type="ECO:0000313" key="7">
    <source>
        <dbReference type="EMBL" id="MQL75286.1"/>
    </source>
</evidence>
<feature type="compositionally biased region" description="Low complexity" evidence="5">
    <location>
        <begin position="19"/>
        <end position="34"/>
    </location>
</feature>
<protein>
    <recommendedName>
        <fullName evidence="6">HTH myb-type domain-containing protein</fullName>
    </recommendedName>
</protein>
<sequence>MNTRNVEGRVVQKYGSLHGSYFGSSSDSSENSGSRPRGSMGLQPDAMLSGGDPRQYNLVSLESSVCSDGFPRHTNPVQANPSTVASSRSGSMPSAFYAIDRHMGFSQFDHQRGTLPLFVQPRRSSEAPPCQINGSGFPANFQKANDVYCQSQDTLESVVTLSMRRRQNNGADDGYQVPHLGNPHAQKLHQPFPRRPGGDYSLGVRNLGVCNPRIGFCESSSPDRPNLQIPLDRQQQQVSMAPPVKPNPVPPKTRIRWTQELHERFVESVSRLGGSEKATPKGILKLMGTEGLTIYHVKSHLQKYRIAKYIPDSAEGKNEKRDSFNELEQLDSKTGIQITEALRIQLEVQRRLHEQLEIQRNIQKRIEEQGRQLQKMFEQQQIATKSLIENQGADVSLSDDEPVSLGDVQTCGAAEGSENTRFPSKIS</sequence>
<dbReference type="PANTHER" id="PTHR31499">
    <property type="entry name" value="MYB FAMILY TRANSCRIPTION FACTOR PHL11"/>
    <property type="match status" value="1"/>
</dbReference>
<keyword evidence="4" id="KW-0539">Nucleus</keyword>
<evidence type="ECO:0000313" key="8">
    <source>
        <dbReference type="Proteomes" id="UP000652761"/>
    </source>
</evidence>
<comment type="caution">
    <text evidence="7">The sequence shown here is derived from an EMBL/GenBank/DDBJ whole genome shotgun (WGS) entry which is preliminary data.</text>
</comment>
<dbReference type="OrthoDB" id="551907at2759"/>
<dbReference type="Proteomes" id="UP000652761">
    <property type="component" value="Unassembled WGS sequence"/>
</dbReference>
<feature type="region of interest" description="Disordered" evidence="5">
    <location>
        <begin position="19"/>
        <end position="54"/>
    </location>
</feature>
<dbReference type="InterPro" id="IPR009057">
    <property type="entry name" value="Homeodomain-like_sf"/>
</dbReference>
<dbReference type="InterPro" id="IPR025756">
    <property type="entry name" value="Myb_CC_LHEQLE"/>
</dbReference>
<dbReference type="InterPro" id="IPR046955">
    <property type="entry name" value="PHR1-like"/>
</dbReference>
<dbReference type="InterPro" id="IPR006447">
    <property type="entry name" value="Myb_dom_plants"/>
</dbReference>
<feature type="region of interest" description="Disordered" evidence="5">
    <location>
        <begin position="71"/>
        <end position="90"/>
    </location>
</feature>
<keyword evidence="3" id="KW-0804">Transcription</keyword>
<feature type="domain" description="HTH myb-type" evidence="6">
    <location>
        <begin position="250"/>
        <end position="309"/>
    </location>
</feature>
<reference evidence="7" key="1">
    <citation type="submission" date="2017-07" db="EMBL/GenBank/DDBJ databases">
        <title>Taro Niue Genome Assembly and Annotation.</title>
        <authorList>
            <person name="Atibalentja N."/>
            <person name="Keating K."/>
            <person name="Fields C.J."/>
        </authorList>
    </citation>
    <scope>NUCLEOTIDE SEQUENCE</scope>
    <source>
        <strain evidence="7">Niue_2</strain>
        <tissue evidence="7">Leaf</tissue>
    </source>
</reference>
<dbReference type="NCBIfam" id="TIGR01557">
    <property type="entry name" value="myb_SHAQKYF"/>
    <property type="match status" value="1"/>
</dbReference>
<dbReference type="Pfam" id="PF00249">
    <property type="entry name" value="Myb_DNA-binding"/>
    <property type="match status" value="1"/>
</dbReference>
<dbReference type="GO" id="GO:0003677">
    <property type="term" value="F:DNA binding"/>
    <property type="evidence" value="ECO:0007669"/>
    <property type="project" value="UniProtKB-KW"/>
</dbReference>
<dbReference type="EMBL" id="NMUH01000243">
    <property type="protein sequence ID" value="MQL75286.1"/>
    <property type="molecule type" value="Genomic_DNA"/>
</dbReference>
<feature type="compositionally biased region" description="Polar residues" evidence="5">
    <location>
        <begin position="417"/>
        <end position="427"/>
    </location>
</feature>
<proteinExistence type="predicted"/>
<evidence type="ECO:0000256" key="3">
    <source>
        <dbReference type="ARBA" id="ARBA00023163"/>
    </source>
</evidence>
<dbReference type="GO" id="GO:0003700">
    <property type="term" value="F:DNA-binding transcription factor activity"/>
    <property type="evidence" value="ECO:0007669"/>
    <property type="project" value="InterPro"/>
</dbReference>
<feature type="region of interest" description="Disordered" evidence="5">
    <location>
        <begin position="393"/>
        <end position="427"/>
    </location>
</feature>
<dbReference type="PANTHER" id="PTHR31499:SF80">
    <property type="entry name" value="HTH MYB-TYPE DOMAIN-CONTAINING PROTEIN"/>
    <property type="match status" value="1"/>
</dbReference>
<dbReference type="Pfam" id="PF14379">
    <property type="entry name" value="Myb_CC_LHEQLE"/>
    <property type="match status" value="1"/>
</dbReference>
<keyword evidence="2" id="KW-0238">DNA-binding</keyword>
<dbReference type="InterPro" id="IPR017930">
    <property type="entry name" value="Myb_dom"/>
</dbReference>